<protein>
    <submittedName>
        <fullName evidence="1">Uncharacterized protein</fullName>
    </submittedName>
</protein>
<accession>A0A1H7F0W5</accession>
<evidence type="ECO:0000313" key="2">
    <source>
        <dbReference type="Proteomes" id="UP000198677"/>
    </source>
</evidence>
<gene>
    <name evidence="1" type="ORF">SAMN05444583_10118</name>
</gene>
<dbReference type="EMBL" id="FOAW01000001">
    <property type="protein sequence ID" value="SEK19743.1"/>
    <property type="molecule type" value="Genomic_DNA"/>
</dbReference>
<dbReference type="Proteomes" id="UP000198677">
    <property type="component" value="Unassembled WGS sequence"/>
</dbReference>
<proteinExistence type="predicted"/>
<evidence type="ECO:0000313" key="1">
    <source>
        <dbReference type="EMBL" id="SEK19743.1"/>
    </source>
</evidence>
<dbReference type="AlphaFoldDB" id="A0A1H7F0W5"/>
<name>A0A1H7F0W5_9NOCA</name>
<dbReference type="OrthoDB" id="4558385at2"/>
<organism evidence="1 2">
    <name type="scientific">Rhodococcus maanshanensis</name>
    <dbReference type="NCBI Taxonomy" id="183556"/>
    <lineage>
        <taxon>Bacteria</taxon>
        <taxon>Bacillati</taxon>
        <taxon>Actinomycetota</taxon>
        <taxon>Actinomycetes</taxon>
        <taxon>Mycobacteriales</taxon>
        <taxon>Nocardiaceae</taxon>
        <taxon>Rhodococcus</taxon>
    </lineage>
</organism>
<sequence length="108" mass="12093">MDPSEVDFAHTDAADRKRREKATELARFAWDRGITGAELLELPDDRLRKLARAAGANPPSTRETWTVAAELLDQKATWAAANPDHPQASPAHADEKIMWVKRPIPPWT</sequence>
<keyword evidence="2" id="KW-1185">Reference proteome</keyword>
<dbReference type="RefSeq" id="WP_072754291.1">
    <property type="nucleotide sequence ID" value="NZ_FOAW01000001.1"/>
</dbReference>
<reference evidence="2" key="1">
    <citation type="submission" date="2016-10" db="EMBL/GenBank/DDBJ databases">
        <authorList>
            <person name="Varghese N."/>
            <person name="Submissions S."/>
        </authorList>
    </citation>
    <scope>NUCLEOTIDE SEQUENCE [LARGE SCALE GENOMIC DNA]</scope>
    <source>
        <strain evidence="2">DSM 44675</strain>
    </source>
</reference>